<evidence type="ECO:0000256" key="2">
    <source>
        <dbReference type="ARBA" id="ARBA00022692"/>
    </source>
</evidence>
<evidence type="ECO:0000256" key="4">
    <source>
        <dbReference type="ARBA" id="ARBA00022989"/>
    </source>
</evidence>
<evidence type="ECO:0000313" key="8">
    <source>
        <dbReference type="EMBL" id="AHG65927.1"/>
    </source>
</evidence>
<evidence type="ECO:0000256" key="6">
    <source>
        <dbReference type="SAM" id="Phobius"/>
    </source>
</evidence>
<dbReference type="EMBL" id="CP003915">
    <property type="protein sequence ID" value="AHG65927.1"/>
    <property type="molecule type" value="Genomic_DNA"/>
</dbReference>
<comment type="subcellular location">
    <subcellularLocation>
        <location evidence="1">Membrane</location>
        <topology evidence="1">Multi-pass membrane protein</topology>
    </subcellularLocation>
</comment>
<dbReference type="HOGENOM" id="CLU_025116_0_0_4"/>
<sequence>MPLFLMTNSISRPTTRAWGAQLVELLGSMRFAVSLLMFICVASIIGTVLQQSQPELTYTDQFGMYWYAVFSKFGVAQVYNTWWFLLIMAFLVVSTSICVIRNAPKMIKDMRSFREYIREGSLRAFPHRFDIQTGQTSATSLAHVRGWLKKEGYAVKEKTDASGTLLAAKKGSANRLGYIFAHSAIVIVCIGGLLDSELPNRLQIWLGHKQPIPDSARYVSDVPESARFSPGNPSFRGNVSIAEGNSSNTGILALSGGQYLQMLPFDIKLNKFIIEYYETNGMPKRFASDVTITDRATGQASNEIIEVNHPFQMHGITLYQSSFHDGGSKVSVNGYPLAGSDTTPFEVSGAVGEQATVTTTLNGQSKNYTLTFDDFKPINVEDLSAPNPGAARPKTFQEDILAVTGSAAGKNDKKLRNIGPSVSYTLTDDRNQSIKFNNYMLPVMLEEAPVFLIGMQVPGDMTFRYVRIPADGKSTVNEFLALRAAFNDKALRLQAATAYAEKNQDGRIDKSVIVQLAERALSVFAADGFVGIDKYVDGEGVPEKDRVPEQLREPMKKILREYLLFSAIELRNLVRERDGQAPIVFDGPDAQAQARWFDLSLRAVSDLTNYPAPMFFQLKTFQHIQASVLQATRSPGKLLVYGGSILLILGVFSMFYIRDRRIWIWVKPGQDDQDSRMMAAMTSQKRTLDFNREFERFRHHFTGNEKA</sequence>
<gene>
    <name evidence="8" type="ORF">MIM_c38760</name>
</gene>
<keyword evidence="3" id="KW-0201">Cytochrome c-type biogenesis</keyword>
<evidence type="ECO:0000256" key="3">
    <source>
        <dbReference type="ARBA" id="ARBA00022748"/>
    </source>
</evidence>
<dbReference type="InterPro" id="IPR023494">
    <property type="entry name" value="Cyt_c_bgen_Ccs1/CcsB/ResB"/>
</dbReference>
<organism evidence="8 9">
    <name type="scientific">Advenella mimigardefordensis (strain DSM 17166 / LMG 22922 / DPN7)</name>
    <dbReference type="NCBI Taxonomy" id="1247726"/>
    <lineage>
        <taxon>Bacteria</taxon>
        <taxon>Pseudomonadati</taxon>
        <taxon>Pseudomonadota</taxon>
        <taxon>Betaproteobacteria</taxon>
        <taxon>Burkholderiales</taxon>
        <taxon>Alcaligenaceae</taxon>
    </lineage>
</organism>
<dbReference type="eggNOG" id="COG1333">
    <property type="taxonomic scope" value="Bacteria"/>
</dbReference>
<feature type="transmembrane region" description="Helical" evidence="6">
    <location>
        <begin position="176"/>
        <end position="194"/>
    </location>
</feature>
<dbReference type="PANTHER" id="PTHR31566:SF0">
    <property type="entry name" value="CYTOCHROME C BIOGENESIS PROTEIN CCS1, CHLOROPLASTIC"/>
    <property type="match status" value="1"/>
</dbReference>
<dbReference type="GO" id="GO:0017004">
    <property type="term" value="P:cytochrome complex assembly"/>
    <property type="evidence" value="ECO:0007669"/>
    <property type="project" value="UniProtKB-KW"/>
</dbReference>
<name>W0PIV3_ADVMD</name>
<evidence type="ECO:0000313" key="9">
    <source>
        <dbReference type="Proteomes" id="UP000019095"/>
    </source>
</evidence>
<protein>
    <submittedName>
        <fullName evidence="8">Putative cytochrome c biogenesis protein CcsB</fullName>
    </submittedName>
</protein>
<keyword evidence="2 6" id="KW-0812">Transmembrane</keyword>
<proteinExistence type="predicted"/>
<keyword evidence="4 6" id="KW-1133">Transmembrane helix</keyword>
<feature type="domain" description="ResB-like" evidence="7">
    <location>
        <begin position="29"/>
        <end position="695"/>
    </location>
</feature>
<dbReference type="AlphaFoldDB" id="W0PIV3"/>
<feature type="transmembrane region" description="Helical" evidence="6">
    <location>
        <begin position="31"/>
        <end position="49"/>
    </location>
</feature>
<dbReference type="KEGG" id="amim:MIM_c38760"/>
<reference evidence="8 9" key="1">
    <citation type="journal article" date="2014" name="Microbiology">
        <title>Unravelling the complete genome sequence of Advenella mimigardefordensis strain DPN7T and novel insights in the catabolism of the xenobiotic polythioester precursor 3,3'-dithiodipropionate.</title>
        <authorList>
            <person name="Wubbeler J.H."/>
            <person name="Hiessl S."/>
            <person name="Schuldes J."/>
            <person name="Thurmer A."/>
            <person name="Daniel R."/>
            <person name="Steinbuchel A."/>
        </authorList>
    </citation>
    <scope>NUCLEOTIDE SEQUENCE [LARGE SCALE GENOMIC DNA]</scope>
    <source>
        <strain evidence="9">DSM 17166 / LMG 22922 / DPN7</strain>
    </source>
</reference>
<dbReference type="Pfam" id="PF05140">
    <property type="entry name" value="ResB"/>
    <property type="match status" value="1"/>
</dbReference>
<dbReference type="PATRIC" id="fig|1247726.3.peg.4277"/>
<keyword evidence="5 6" id="KW-0472">Membrane</keyword>
<evidence type="ECO:0000259" key="7">
    <source>
        <dbReference type="Pfam" id="PF05140"/>
    </source>
</evidence>
<dbReference type="GO" id="GO:0016020">
    <property type="term" value="C:membrane"/>
    <property type="evidence" value="ECO:0007669"/>
    <property type="project" value="UniProtKB-SubCell"/>
</dbReference>
<evidence type="ECO:0000256" key="1">
    <source>
        <dbReference type="ARBA" id="ARBA00004141"/>
    </source>
</evidence>
<feature type="transmembrane region" description="Helical" evidence="6">
    <location>
        <begin position="82"/>
        <end position="104"/>
    </location>
</feature>
<keyword evidence="9" id="KW-1185">Reference proteome</keyword>
<feature type="transmembrane region" description="Helical" evidence="6">
    <location>
        <begin position="638"/>
        <end position="657"/>
    </location>
</feature>
<dbReference type="InterPro" id="IPR007816">
    <property type="entry name" value="ResB-like_domain"/>
</dbReference>
<accession>W0PIV3</accession>
<evidence type="ECO:0000256" key="5">
    <source>
        <dbReference type="ARBA" id="ARBA00023136"/>
    </source>
</evidence>
<dbReference type="Proteomes" id="UP000019095">
    <property type="component" value="Chromosome"/>
</dbReference>
<dbReference type="PANTHER" id="PTHR31566">
    <property type="entry name" value="CYTOCHROME C BIOGENESIS PROTEIN CCS1, CHLOROPLASTIC"/>
    <property type="match status" value="1"/>
</dbReference>
<dbReference type="STRING" id="1247726.MIM_c38760"/>